<reference evidence="1" key="1">
    <citation type="submission" date="2022-11" db="EMBL/GenBank/DDBJ databases">
        <title>Alteromonas sp. nov., isolated from sea water of the Qingdao.</title>
        <authorList>
            <person name="Wang Q."/>
        </authorList>
    </citation>
    <scope>NUCLEOTIDE SEQUENCE</scope>
    <source>
        <strain evidence="1">ASW11-7</strain>
    </source>
</reference>
<proteinExistence type="predicted"/>
<organism evidence="1 2">
    <name type="scientific">Alteromonas aquimaris</name>
    <dbReference type="NCBI Taxonomy" id="2998417"/>
    <lineage>
        <taxon>Bacteria</taxon>
        <taxon>Pseudomonadati</taxon>
        <taxon>Pseudomonadota</taxon>
        <taxon>Gammaproteobacteria</taxon>
        <taxon>Alteromonadales</taxon>
        <taxon>Alteromonadaceae</taxon>
        <taxon>Alteromonas/Salinimonas group</taxon>
        <taxon>Alteromonas</taxon>
    </lineage>
</organism>
<accession>A0ABT3P5I9</accession>
<sequence>MSAETDPTEYENNIPKEIAALQDAILEHDNDRIRLLLTNELLDEVQKSHLVELAKSKGTPSIVKLLENTPSTP</sequence>
<evidence type="ECO:0000313" key="1">
    <source>
        <dbReference type="EMBL" id="MCW8108020.1"/>
    </source>
</evidence>
<protein>
    <recommendedName>
        <fullName evidence="3">HEAT repeat domain-containing protein</fullName>
    </recommendedName>
</protein>
<evidence type="ECO:0008006" key="3">
    <source>
        <dbReference type="Google" id="ProtNLM"/>
    </source>
</evidence>
<comment type="caution">
    <text evidence="1">The sequence shown here is derived from an EMBL/GenBank/DDBJ whole genome shotgun (WGS) entry which is preliminary data.</text>
</comment>
<name>A0ABT3P5I9_9ALTE</name>
<keyword evidence="2" id="KW-1185">Reference proteome</keyword>
<dbReference type="Proteomes" id="UP001142810">
    <property type="component" value="Unassembled WGS sequence"/>
</dbReference>
<dbReference type="RefSeq" id="WP_265616723.1">
    <property type="nucleotide sequence ID" value="NZ_JAPFRD010000006.1"/>
</dbReference>
<dbReference type="EMBL" id="JAPFRD010000006">
    <property type="protein sequence ID" value="MCW8108020.1"/>
    <property type="molecule type" value="Genomic_DNA"/>
</dbReference>
<gene>
    <name evidence="1" type="ORF">OPS25_05870</name>
</gene>
<evidence type="ECO:0000313" key="2">
    <source>
        <dbReference type="Proteomes" id="UP001142810"/>
    </source>
</evidence>